<evidence type="ECO:0000256" key="17">
    <source>
        <dbReference type="ARBA" id="ARBA00023180"/>
    </source>
</evidence>
<keyword evidence="5 20" id="KW-0808">Transferase</keyword>
<dbReference type="PROSITE" id="PS00107">
    <property type="entry name" value="PROTEIN_KINASE_ATP"/>
    <property type="match status" value="1"/>
</dbReference>
<keyword evidence="3 20" id="KW-0723">Serine/threonine-protein kinase</keyword>
<keyword evidence="27" id="KW-1185">Reference proteome</keyword>
<dbReference type="Gene3D" id="2.90.10.10">
    <property type="entry name" value="Bulb-type lectin domain"/>
    <property type="match status" value="1"/>
</dbReference>
<keyword evidence="13 22" id="KW-1133">Transmembrane helix</keyword>
<keyword evidence="14 22" id="KW-0472">Membrane</keyword>
<dbReference type="InterPro" id="IPR008271">
    <property type="entry name" value="Ser/Thr_kinase_AS"/>
</dbReference>
<feature type="binding site" evidence="21">
    <location>
        <position position="521"/>
    </location>
    <ligand>
        <name>ATP</name>
        <dbReference type="ChEBI" id="CHEBI:30616"/>
    </ligand>
</feature>
<comment type="subcellular location">
    <subcellularLocation>
        <location evidence="1">Cell membrane</location>
        <topology evidence="1">Single-pass type I membrane protein</topology>
    </subcellularLocation>
</comment>
<evidence type="ECO:0000256" key="20">
    <source>
        <dbReference type="PIRNR" id="PIRNR000641"/>
    </source>
</evidence>
<dbReference type="PROSITE" id="PS00108">
    <property type="entry name" value="PROTEIN_KINASE_ST"/>
    <property type="match status" value="1"/>
</dbReference>
<evidence type="ECO:0000256" key="22">
    <source>
        <dbReference type="SAM" id="Phobius"/>
    </source>
</evidence>
<dbReference type="OrthoDB" id="4062651at2759"/>
<dbReference type="PIRSF" id="PIRSF000641">
    <property type="entry name" value="SRK"/>
    <property type="match status" value="1"/>
</dbReference>
<dbReference type="PROSITE" id="PS50011">
    <property type="entry name" value="PROTEIN_KINASE_DOM"/>
    <property type="match status" value="1"/>
</dbReference>
<feature type="domain" description="Bulb-type lectin" evidence="24">
    <location>
        <begin position="27"/>
        <end position="149"/>
    </location>
</feature>
<evidence type="ECO:0000256" key="8">
    <source>
        <dbReference type="ARBA" id="ARBA00022734"/>
    </source>
</evidence>
<keyword evidence="7" id="KW-0732">Signal</keyword>
<evidence type="ECO:0000313" key="26">
    <source>
        <dbReference type="EMBL" id="KAF5746605.1"/>
    </source>
</evidence>
<dbReference type="SMART" id="SM00108">
    <property type="entry name" value="B_lectin"/>
    <property type="match status" value="1"/>
</dbReference>
<dbReference type="CDD" id="cd00028">
    <property type="entry name" value="B_lectin"/>
    <property type="match status" value="1"/>
</dbReference>
<dbReference type="PROSITE" id="PS50927">
    <property type="entry name" value="BULB_LECTIN"/>
    <property type="match status" value="1"/>
</dbReference>
<keyword evidence="2" id="KW-1003">Cell membrane</keyword>
<dbReference type="FunFam" id="2.90.10.10:FF:000009">
    <property type="entry name" value="Receptor-like serine/threonine-protein kinase SD1-8"/>
    <property type="match status" value="1"/>
</dbReference>
<comment type="catalytic activity">
    <reaction evidence="18 20">
        <text>L-threonyl-[protein] + ATP = O-phospho-L-threonyl-[protein] + ADP + H(+)</text>
        <dbReference type="Rhea" id="RHEA:46608"/>
        <dbReference type="Rhea" id="RHEA-COMP:11060"/>
        <dbReference type="Rhea" id="RHEA-COMP:11605"/>
        <dbReference type="ChEBI" id="CHEBI:15378"/>
        <dbReference type="ChEBI" id="CHEBI:30013"/>
        <dbReference type="ChEBI" id="CHEBI:30616"/>
        <dbReference type="ChEBI" id="CHEBI:61977"/>
        <dbReference type="ChEBI" id="CHEBI:456216"/>
        <dbReference type="EC" id="2.7.11.1"/>
    </reaction>
</comment>
<dbReference type="PANTHER" id="PTHR27002">
    <property type="entry name" value="RECEPTOR-LIKE SERINE/THREONINE-PROTEIN KINASE SD1-8"/>
    <property type="match status" value="1"/>
</dbReference>
<organism evidence="26 27">
    <name type="scientific">Tripterygium wilfordii</name>
    <name type="common">Thunder God vine</name>
    <dbReference type="NCBI Taxonomy" id="458696"/>
    <lineage>
        <taxon>Eukaryota</taxon>
        <taxon>Viridiplantae</taxon>
        <taxon>Streptophyta</taxon>
        <taxon>Embryophyta</taxon>
        <taxon>Tracheophyta</taxon>
        <taxon>Spermatophyta</taxon>
        <taxon>Magnoliopsida</taxon>
        <taxon>eudicotyledons</taxon>
        <taxon>Gunneridae</taxon>
        <taxon>Pentapetalae</taxon>
        <taxon>rosids</taxon>
        <taxon>fabids</taxon>
        <taxon>Celastrales</taxon>
        <taxon>Celastraceae</taxon>
        <taxon>Tripterygium</taxon>
    </lineage>
</organism>
<keyword evidence="9" id="KW-0677">Repeat</keyword>
<dbReference type="SMART" id="SM00220">
    <property type="entry name" value="S_TKc"/>
    <property type="match status" value="1"/>
</dbReference>
<dbReference type="GO" id="GO:0005886">
    <property type="term" value="C:plasma membrane"/>
    <property type="evidence" value="ECO:0007669"/>
    <property type="project" value="UniProtKB-SubCell"/>
</dbReference>
<name>A0A7J7DJR7_TRIWF</name>
<dbReference type="EC" id="2.7.11.1" evidence="20"/>
<dbReference type="GO" id="GO:0030246">
    <property type="term" value="F:carbohydrate binding"/>
    <property type="evidence" value="ECO:0007669"/>
    <property type="project" value="UniProtKB-KW"/>
</dbReference>
<evidence type="ECO:0000256" key="16">
    <source>
        <dbReference type="ARBA" id="ARBA00023170"/>
    </source>
</evidence>
<evidence type="ECO:0000256" key="10">
    <source>
        <dbReference type="ARBA" id="ARBA00022741"/>
    </source>
</evidence>
<evidence type="ECO:0000256" key="1">
    <source>
        <dbReference type="ARBA" id="ARBA00004251"/>
    </source>
</evidence>
<reference evidence="26 27" key="1">
    <citation type="journal article" date="2020" name="Nat. Commun.">
        <title>Genome of Tripterygium wilfordii and identification of cytochrome P450 involved in triptolide biosynthesis.</title>
        <authorList>
            <person name="Tu L."/>
            <person name="Su P."/>
            <person name="Zhang Z."/>
            <person name="Gao L."/>
            <person name="Wang J."/>
            <person name="Hu T."/>
            <person name="Zhou J."/>
            <person name="Zhang Y."/>
            <person name="Zhao Y."/>
            <person name="Liu Y."/>
            <person name="Song Y."/>
            <person name="Tong Y."/>
            <person name="Lu Y."/>
            <person name="Yang J."/>
            <person name="Xu C."/>
            <person name="Jia M."/>
            <person name="Peters R.J."/>
            <person name="Huang L."/>
            <person name="Gao W."/>
        </authorList>
    </citation>
    <scope>NUCLEOTIDE SEQUENCE [LARGE SCALE GENOMIC DNA]</scope>
    <source>
        <strain evidence="27">cv. XIE 37</strain>
        <tissue evidence="26">Leaf</tissue>
    </source>
</reference>
<keyword evidence="15" id="KW-1015">Disulfide bond</keyword>
<dbReference type="SMART" id="SM00473">
    <property type="entry name" value="PAN_AP"/>
    <property type="match status" value="1"/>
</dbReference>
<keyword evidence="6 22" id="KW-0812">Transmembrane</keyword>
<evidence type="ECO:0000256" key="3">
    <source>
        <dbReference type="ARBA" id="ARBA00022527"/>
    </source>
</evidence>
<dbReference type="InterPro" id="IPR024171">
    <property type="entry name" value="SRK-like_kinase"/>
</dbReference>
<dbReference type="Gene3D" id="3.30.200.20">
    <property type="entry name" value="Phosphorylase Kinase, domain 1"/>
    <property type="match status" value="1"/>
</dbReference>
<keyword evidence="10 20" id="KW-0547">Nucleotide-binding</keyword>
<evidence type="ECO:0000256" key="18">
    <source>
        <dbReference type="ARBA" id="ARBA00047899"/>
    </source>
</evidence>
<dbReference type="PROSITE" id="PS50948">
    <property type="entry name" value="PAN"/>
    <property type="match status" value="1"/>
</dbReference>
<dbReference type="AlphaFoldDB" id="A0A7J7DJR7"/>
<gene>
    <name evidence="26" type="ORF">HS088_TW06G00776</name>
</gene>
<keyword evidence="8" id="KW-0430">Lectin</keyword>
<feature type="transmembrane region" description="Helical" evidence="22">
    <location>
        <begin position="400"/>
        <end position="424"/>
    </location>
</feature>
<dbReference type="SUPFAM" id="SSF56112">
    <property type="entry name" value="Protein kinase-like (PK-like)"/>
    <property type="match status" value="1"/>
</dbReference>
<accession>A0A7J7DJR7</accession>
<dbReference type="PANTHER" id="PTHR27002:SF944">
    <property type="entry name" value="G-TYPE LECTIN S-RECEPTOR-LIKE SERINE_THREONINE-PROTEIN KINASE CES101"/>
    <property type="match status" value="1"/>
</dbReference>
<dbReference type="EMBL" id="JAAARO010000006">
    <property type="protein sequence ID" value="KAF5746605.1"/>
    <property type="molecule type" value="Genomic_DNA"/>
</dbReference>
<evidence type="ECO:0000256" key="2">
    <source>
        <dbReference type="ARBA" id="ARBA00022475"/>
    </source>
</evidence>
<evidence type="ECO:0000256" key="14">
    <source>
        <dbReference type="ARBA" id="ARBA00023136"/>
    </source>
</evidence>
<protein>
    <recommendedName>
        <fullName evidence="20">Receptor-like serine/threonine-protein kinase</fullName>
        <ecNumber evidence="20">2.7.11.1</ecNumber>
    </recommendedName>
</protein>
<sequence>MSSQRDTKVWVSVFFSCLFIQPSIHAKDSLRSGETLYYNQTLVSAGEVFVLGFFSFTGWENQYLGVWFKDDKERKPVWVANRDNHILDSSDYLSIRRDGNLVIADESSANWIINSGSLSKTNNTIAKILDTGNLVLLDGDDNGKIIWQSFDYPTDTYLPGMKIGHSNSDPNNKKSWFLLSWSSPSVPSSGTYAFGLDRFNKSLFNVWRRASDVYQPVGLWDGSSFRFFFQNSSEGFNFSLVSNPQEDYLTFNNMGDNFSAWFALDSNGYIIEYRKLQEGITREIHSPCDISNSLGINSQGCLIPRPSMCDAGDGFFEHRGVTQISSIATVSATVGYGDCELICKNNCSCTAYSSVDDGGSCEFYYGDMNDLVSKMNAGNNSVYVRENASQTSDNGRKRKLLVAIIVPVAVVSSTVFCLMFWLYYVQRRKRKCLGMYGFLRRKKENFQWFPWKSQDHTEATLDANNLNEFGAKDVHDHDLPEFSFSRIKAATNQFSYQNKLGEGGFGAVYKGMLLGHEIAVKRLSKYSGQGLEEFKSEVQLISKLQHRNLVNLIGYSVRGEEKILIYEYMPNKSMDSFIFDPSKQHLLDWSQRLHIVEGIAQGLLYLHKYSRLKIIHRDLKTSNILLDAYMNPKISDFGMARICLDNQSGTKTSRIVGTYGYMSPEYALHGLFSTKSDVFSFGVILLEIVSGRRNTAFNDPDSNLNLLGYAWEVWKDGRFMELLHPGLAESSSESEVSLCIQIGLLCSQENADDRPTMSDVVSFLSNKEEILPTPKQPGFSALLNLVGAASSRRRQEQSLNTVSFSGIYGR</sequence>
<evidence type="ECO:0000256" key="5">
    <source>
        <dbReference type="ARBA" id="ARBA00022679"/>
    </source>
</evidence>
<evidence type="ECO:0000256" key="11">
    <source>
        <dbReference type="ARBA" id="ARBA00022777"/>
    </source>
</evidence>
<keyword evidence="12 20" id="KW-0067">ATP-binding</keyword>
<keyword evidence="4" id="KW-0597">Phosphoprotein</keyword>
<feature type="domain" description="Apple" evidence="25">
    <location>
        <begin position="309"/>
        <end position="388"/>
    </location>
</feature>
<dbReference type="InterPro" id="IPR003609">
    <property type="entry name" value="Pan_app"/>
</dbReference>
<dbReference type="InterPro" id="IPR036426">
    <property type="entry name" value="Bulb-type_lectin_dom_sf"/>
</dbReference>
<dbReference type="InParanoid" id="A0A7J7DJR7"/>
<comment type="caution">
    <text evidence="26">The sequence shown here is derived from an EMBL/GenBank/DDBJ whole genome shotgun (WGS) entry which is preliminary data.</text>
</comment>
<dbReference type="CDD" id="cd01098">
    <property type="entry name" value="PAN_AP_plant"/>
    <property type="match status" value="1"/>
</dbReference>
<dbReference type="Gene3D" id="1.10.510.10">
    <property type="entry name" value="Transferase(Phosphotransferase) domain 1"/>
    <property type="match status" value="1"/>
</dbReference>
<keyword evidence="16 26" id="KW-0675">Receptor</keyword>
<dbReference type="SUPFAM" id="SSF51110">
    <property type="entry name" value="alpha-D-mannose-specific plant lectins"/>
    <property type="match status" value="1"/>
</dbReference>
<evidence type="ECO:0000256" key="4">
    <source>
        <dbReference type="ARBA" id="ARBA00022553"/>
    </source>
</evidence>
<comment type="catalytic activity">
    <reaction evidence="19 20">
        <text>L-seryl-[protein] + ATP = O-phospho-L-seryl-[protein] + ADP + H(+)</text>
        <dbReference type="Rhea" id="RHEA:17989"/>
        <dbReference type="Rhea" id="RHEA-COMP:9863"/>
        <dbReference type="Rhea" id="RHEA-COMP:11604"/>
        <dbReference type="ChEBI" id="CHEBI:15378"/>
        <dbReference type="ChEBI" id="CHEBI:29999"/>
        <dbReference type="ChEBI" id="CHEBI:30616"/>
        <dbReference type="ChEBI" id="CHEBI:83421"/>
        <dbReference type="ChEBI" id="CHEBI:456216"/>
        <dbReference type="EC" id="2.7.11.1"/>
    </reaction>
</comment>
<dbReference type="InterPro" id="IPR001480">
    <property type="entry name" value="Bulb-type_lectin_dom"/>
</dbReference>
<evidence type="ECO:0000256" key="15">
    <source>
        <dbReference type="ARBA" id="ARBA00023157"/>
    </source>
</evidence>
<evidence type="ECO:0000256" key="19">
    <source>
        <dbReference type="ARBA" id="ARBA00048679"/>
    </source>
</evidence>
<dbReference type="InterPro" id="IPR000719">
    <property type="entry name" value="Prot_kinase_dom"/>
</dbReference>
<keyword evidence="11 20" id="KW-0418">Kinase</keyword>
<evidence type="ECO:0000256" key="9">
    <source>
        <dbReference type="ARBA" id="ARBA00022737"/>
    </source>
</evidence>
<dbReference type="FunFam" id="3.30.200.20:FF:000727">
    <property type="entry name" value="Cysteine-rich RLK (RECEPTOR-like protein kinase) 23"/>
    <property type="match status" value="1"/>
</dbReference>
<dbReference type="CDD" id="cd14066">
    <property type="entry name" value="STKc_IRAK"/>
    <property type="match status" value="1"/>
</dbReference>
<dbReference type="Pfam" id="PF01453">
    <property type="entry name" value="B_lectin"/>
    <property type="match status" value="1"/>
</dbReference>
<dbReference type="Pfam" id="PF08276">
    <property type="entry name" value="PAN_2"/>
    <property type="match status" value="1"/>
</dbReference>
<dbReference type="FunCoup" id="A0A7J7DJR7">
    <property type="interactions" value="53"/>
</dbReference>
<evidence type="ECO:0000259" key="23">
    <source>
        <dbReference type="PROSITE" id="PS50011"/>
    </source>
</evidence>
<evidence type="ECO:0000259" key="24">
    <source>
        <dbReference type="PROSITE" id="PS50927"/>
    </source>
</evidence>
<evidence type="ECO:0000256" key="7">
    <source>
        <dbReference type="ARBA" id="ARBA00022729"/>
    </source>
</evidence>
<evidence type="ECO:0000256" key="21">
    <source>
        <dbReference type="PROSITE-ProRule" id="PRU10141"/>
    </source>
</evidence>
<evidence type="ECO:0000256" key="13">
    <source>
        <dbReference type="ARBA" id="ARBA00022989"/>
    </source>
</evidence>
<dbReference type="InterPro" id="IPR011009">
    <property type="entry name" value="Kinase-like_dom_sf"/>
</dbReference>
<comment type="similarity">
    <text evidence="20">Belongs to the protein kinase superfamily. Ser/Thr protein kinase family.</text>
</comment>
<dbReference type="FunFam" id="1.10.510.10:FF:000060">
    <property type="entry name" value="G-type lectin S-receptor-like serine/threonine-protein kinase"/>
    <property type="match status" value="1"/>
</dbReference>
<feature type="domain" description="Protein kinase" evidence="23">
    <location>
        <begin position="494"/>
        <end position="771"/>
    </location>
</feature>
<dbReference type="InterPro" id="IPR001245">
    <property type="entry name" value="Ser-Thr/Tyr_kinase_cat_dom"/>
</dbReference>
<proteinExistence type="inferred from homology"/>
<evidence type="ECO:0000313" key="27">
    <source>
        <dbReference type="Proteomes" id="UP000593562"/>
    </source>
</evidence>
<dbReference type="GO" id="GO:0004674">
    <property type="term" value="F:protein serine/threonine kinase activity"/>
    <property type="evidence" value="ECO:0007669"/>
    <property type="project" value="UniProtKB-KW"/>
</dbReference>
<dbReference type="Proteomes" id="UP000593562">
    <property type="component" value="Unassembled WGS sequence"/>
</dbReference>
<dbReference type="GO" id="GO:0005524">
    <property type="term" value="F:ATP binding"/>
    <property type="evidence" value="ECO:0007669"/>
    <property type="project" value="UniProtKB-UniRule"/>
</dbReference>
<dbReference type="Pfam" id="PF07714">
    <property type="entry name" value="PK_Tyr_Ser-Thr"/>
    <property type="match status" value="1"/>
</dbReference>
<evidence type="ECO:0000256" key="6">
    <source>
        <dbReference type="ARBA" id="ARBA00022692"/>
    </source>
</evidence>
<evidence type="ECO:0000259" key="25">
    <source>
        <dbReference type="PROSITE" id="PS50948"/>
    </source>
</evidence>
<evidence type="ECO:0000256" key="12">
    <source>
        <dbReference type="ARBA" id="ARBA00022840"/>
    </source>
</evidence>
<keyword evidence="17" id="KW-0325">Glycoprotein</keyword>
<dbReference type="InterPro" id="IPR017441">
    <property type="entry name" value="Protein_kinase_ATP_BS"/>
</dbReference>